<dbReference type="OrthoDB" id="2973153at2"/>
<keyword evidence="2" id="KW-1185">Reference proteome</keyword>
<name>A0A1I6PSG9_9BACL</name>
<proteinExistence type="predicted"/>
<dbReference type="Proteomes" id="UP000198660">
    <property type="component" value="Unassembled WGS sequence"/>
</dbReference>
<dbReference type="InterPro" id="IPR036638">
    <property type="entry name" value="HLH_DNA-bd_sf"/>
</dbReference>
<dbReference type="InterPro" id="IPR037208">
    <property type="entry name" value="Spo0E-like_sf"/>
</dbReference>
<dbReference type="SUPFAM" id="SSF140500">
    <property type="entry name" value="BAS1536-like"/>
    <property type="match status" value="1"/>
</dbReference>
<dbReference type="Pfam" id="PF09388">
    <property type="entry name" value="SpoOE-like"/>
    <property type="match status" value="1"/>
</dbReference>
<dbReference type="RefSeq" id="WP_091833783.1">
    <property type="nucleotide sequence ID" value="NZ_FPAA01000002.1"/>
</dbReference>
<organism evidence="1 2">
    <name type="scientific">Marininema halotolerans</name>
    <dbReference type="NCBI Taxonomy" id="1155944"/>
    <lineage>
        <taxon>Bacteria</taxon>
        <taxon>Bacillati</taxon>
        <taxon>Bacillota</taxon>
        <taxon>Bacilli</taxon>
        <taxon>Bacillales</taxon>
        <taxon>Thermoactinomycetaceae</taxon>
        <taxon>Marininema</taxon>
    </lineage>
</organism>
<reference evidence="2" key="1">
    <citation type="submission" date="2016-10" db="EMBL/GenBank/DDBJ databases">
        <authorList>
            <person name="Varghese N."/>
            <person name="Submissions S."/>
        </authorList>
    </citation>
    <scope>NUCLEOTIDE SEQUENCE [LARGE SCALE GENOMIC DNA]</scope>
    <source>
        <strain evidence="2">DSM 45789</strain>
    </source>
</reference>
<gene>
    <name evidence="1" type="ORF">SAMN05444972_102104</name>
</gene>
<dbReference type="AlphaFoldDB" id="A0A1I6PSG9"/>
<protein>
    <submittedName>
        <fullName evidence="1">Spo0E like sporulation regulatory protein</fullName>
    </submittedName>
</protein>
<evidence type="ECO:0000313" key="1">
    <source>
        <dbReference type="EMBL" id="SFS43141.1"/>
    </source>
</evidence>
<dbReference type="EMBL" id="FPAA01000002">
    <property type="protein sequence ID" value="SFS43141.1"/>
    <property type="molecule type" value="Genomic_DNA"/>
</dbReference>
<dbReference type="InterPro" id="IPR018540">
    <property type="entry name" value="Spo0E-like"/>
</dbReference>
<evidence type="ECO:0000313" key="2">
    <source>
        <dbReference type="Proteomes" id="UP000198660"/>
    </source>
</evidence>
<sequence length="74" mass="8993">MERDHLKQKIERVRRHMEKMARELGFTHPSVVKISQQLDELLNEWHRDESINDQGIYIIRRYTFTIREGAICRA</sequence>
<dbReference type="GO" id="GO:0043937">
    <property type="term" value="P:regulation of sporulation"/>
    <property type="evidence" value="ECO:0007669"/>
    <property type="project" value="InterPro"/>
</dbReference>
<dbReference type="GO" id="GO:0046983">
    <property type="term" value="F:protein dimerization activity"/>
    <property type="evidence" value="ECO:0007669"/>
    <property type="project" value="InterPro"/>
</dbReference>
<dbReference type="Gene3D" id="4.10.280.10">
    <property type="entry name" value="Helix-loop-helix DNA-binding domain"/>
    <property type="match status" value="1"/>
</dbReference>
<accession>A0A1I6PSG9</accession>